<dbReference type="Pfam" id="PF11251">
    <property type="entry name" value="DUF3050"/>
    <property type="match status" value="1"/>
</dbReference>
<keyword evidence="2" id="KW-1185">Reference proteome</keyword>
<dbReference type="InterPro" id="IPR016084">
    <property type="entry name" value="Haem_Oase-like_multi-hlx"/>
</dbReference>
<accession>I2GQJ4</accession>
<protein>
    <recommendedName>
        <fullName evidence="3">DUF3050 domain-containing protein</fullName>
    </recommendedName>
</protein>
<evidence type="ECO:0008006" key="3">
    <source>
        <dbReference type="Google" id="ProtNLM"/>
    </source>
</evidence>
<evidence type="ECO:0000313" key="2">
    <source>
        <dbReference type="Proteomes" id="UP000009309"/>
    </source>
</evidence>
<dbReference type="eggNOG" id="ENOG502Z7VP">
    <property type="taxonomic scope" value="Bacteria"/>
</dbReference>
<dbReference type="Proteomes" id="UP000009309">
    <property type="component" value="Unassembled WGS sequence"/>
</dbReference>
<proteinExistence type="predicted"/>
<dbReference type="InterPro" id="IPR024423">
    <property type="entry name" value="DUF3050"/>
</dbReference>
<organism evidence="1 2">
    <name type="scientific">Fibrisoma limi BUZ 3</name>
    <dbReference type="NCBI Taxonomy" id="1185876"/>
    <lineage>
        <taxon>Bacteria</taxon>
        <taxon>Pseudomonadati</taxon>
        <taxon>Bacteroidota</taxon>
        <taxon>Cytophagia</taxon>
        <taxon>Cytophagales</taxon>
        <taxon>Spirosomataceae</taxon>
        <taxon>Fibrisoma</taxon>
    </lineage>
</organism>
<dbReference type="AlphaFoldDB" id="I2GQJ4"/>
<dbReference type="EMBL" id="CAIT01000009">
    <property type="protein sequence ID" value="CCH56172.1"/>
    <property type="molecule type" value="Genomic_DNA"/>
</dbReference>
<gene>
    <name evidence="1" type="ORF">BN8_05491</name>
</gene>
<dbReference type="STRING" id="1185876.BN8_05491"/>
<reference evidence="1 2" key="1">
    <citation type="journal article" date="2012" name="J. Bacteriol.">
        <title>Genome Sequence of the Filamentous Bacterium Fibrisoma limi BUZ 3T.</title>
        <authorList>
            <person name="Filippini M."/>
            <person name="Qi W."/>
            <person name="Jaenicke S."/>
            <person name="Goesmann A."/>
            <person name="Smits T.H."/>
            <person name="Bagheri H.C."/>
        </authorList>
    </citation>
    <scope>NUCLEOTIDE SEQUENCE [LARGE SCALE GENOMIC DNA]</scope>
    <source>
        <strain evidence="2">BUZ 3T</strain>
    </source>
</reference>
<dbReference type="SUPFAM" id="SSF48613">
    <property type="entry name" value="Heme oxygenase-like"/>
    <property type="match status" value="1"/>
</dbReference>
<evidence type="ECO:0000313" key="1">
    <source>
        <dbReference type="EMBL" id="CCH56172.1"/>
    </source>
</evidence>
<comment type="caution">
    <text evidence="1">The sequence shown here is derived from an EMBL/GenBank/DDBJ whole genome shotgun (WGS) entry which is preliminary data.</text>
</comment>
<dbReference type="Gene3D" id="1.20.910.10">
    <property type="entry name" value="Heme oxygenase-like"/>
    <property type="match status" value="1"/>
</dbReference>
<sequence length="279" mass="31867">MALHEKINQHQKNMQPTHNDQLISLSERIEPLRQRLTTHPLYESVRDLGDLRTFMESHVWAVWDFMSLLKRLQRDLTCVDVPWLPVGNPETRYLINEIVVGEESDVDPEGNRLSHFELYLKAMQQAGAGTDVIQGFINELTNGRSVQNALDNADLPDGSRAFVGFTFDLLGQGKLHEIAAVFTFGREDLIPDMFIALVRQLRDQSPEQLALFTYYLERHIEVDGDHHSHLAKAMTAELCGQDAQRWEEATQAVEAALRTRLALWDSVYQQITEPTSEMA</sequence>
<name>I2GQJ4_9BACT</name>